<dbReference type="GO" id="GO:0009055">
    <property type="term" value="F:electron transfer activity"/>
    <property type="evidence" value="ECO:0007669"/>
    <property type="project" value="InterPro"/>
</dbReference>
<keyword evidence="10" id="KW-1185">Reference proteome</keyword>
<comment type="subcellular location">
    <subcellularLocation>
        <location evidence="1">Cell envelope</location>
    </subcellularLocation>
</comment>
<organism evidence="9 10">
    <name type="scientific">Chitinophaga rupis</name>
    <dbReference type="NCBI Taxonomy" id="573321"/>
    <lineage>
        <taxon>Bacteria</taxon>
        <taxon>Pseudomonadati</taxon>
        <taxon>Bacteroidota</taxon>
        <taxon>Chitinophagia</taxon>
        <taxon>Chitinophagales</taxon>
        <taxon>Chitinophagaceae</taxon>
        <taxon>Chitinophaga</taxon>
    </lineage>
</organism>
<dbReference type="PROSITE" id="PS51007">
    <property type="entry name" value="CYTC"/>
    <property type="match status" value="2"/>
</dbReference>
<dbReference type="GO" id="GO:0046872">
    <property type="term" value="F:metal ion binding"/>
    <property type="evidence" value="ECO:0007669"/>
    <property type="project" value="UniProtKB-KW"/>
</dbReference>
<feature type="domain" description="Cytochrome c" evidence="8">
    <location>
        <begin position="282"/>
        <end position="418"/>
    </location>
</feature>
<evidence type="ECO:0000259" key="8">
    <source>
        <dbReference type="PROSITE" id="PS51007"/>
    </source>
</evidence>
<proteinExistence type="predicted"/>
<dbReference type="Gene3D" id="1.20.1420.20">
    <property type="entry name" value="M75 peptidase, HXXE motif"/>
    <property type="match status" value="1"/>
</dbReference>
<dbReference type="Proteomes" id="UP000198984">
    <property type="component" value="Unassembled WGS sequence"/>
</dbReference>
<dbReference type="Pfam" id="PF03150">
    <property type="entry name" value="CCP_MauG"/>
    <property type="match status" value="1"/>
</dbReference>
<dbReference type="GO" id="GO:0030313">
    <property type="term" value="C:cell envelope"/>
    <property type="evidence" value="ECO:0007669"/>
    <property type="project" value="UniProtKB-SubCell"/>
</dbReference>
<evidence type="ECO:0000256" key="1">
    <source>
        <dbReference type="ARBA" id="ARBA00004196"/>
    </source>
</evidence>
<accession>A0A1H7LQI7</accession>
<reference evidence="9 10" key="1">
    <citation type="submission" date="2016-10" db="EMBL/GenBank/DDBJ databases">
        <authorList>
            <person name="de Groot N.N."/>
        </authorList>
    </citation>
    <scope>NUCLEOTIDE SEQUENCE [LARGE SCALE GENOMIC DNA]</scope>
    <source>
        <strain evidence="9 10">DSM 21039</strain>
    </source>
</reference>
<keyword evidence="9" id="KW-0575">Peroxidase</keyword>
<gene>
    <name evidence="9" type="ORF">SAMN04488505_1011313</name>
</gene>
<evidence type="ECO:0000256" key="4">
    <source>
        <dbReference type="ARBA" id="ARBA00022729"/>
    </source>
</evidence>
<dbReference type="InterPro" id="IPR009056">
    <property type="entry name" value="Cyt_c-like_dom"/>
</dbReference>
<evidence type="ECO:0000256" key="3">
    <source>
        <dbReference type="ARBA" id="ARBA00022723"/>
    </source>
</evidence>
<keyword evidence="5" id="KW-0560">Oxidoreductase</keyword>
<dbReference type="Gene3D" id="1.10.760.10">
    <property type="entry name" value="Cytochrome c-like domain"/>
    <property type="match status" value="2"/>
</dbReference>
<sequence>MPAVARINTTYLQNIRIADSLVMLLDKSILGNAAAPELQEQFKAARIAYKQIEFLSTYLNPGIDKLINGPPVPEVEEEDNQNTVIQPEGFQVIETFLFPVYNGADSSTLQKEVQALHASFKRLLFLSETNVLSDSLIFRALRKELFRVAALGIAGYDSDLAHHSIEETRSVWETISTTLACYNDRLQQAAPLLYERNNALLNSGLHYLNNNTGFDSFNRMEFLRKYANPLSAAILETATCLKVDLSNQYKLPLKAGAHTLFDEDAFDIDAYAADPTDYINKDKVLLGEYLFFDPALSGNGKRSCASCHQPEKAFTDGVAKSTTIDGRRIIKRNTLTLLNAGLQSALFYDARVTYLEDQITDVLTNVDEMDGSVEKGITFIKNNRTYIALFQKAFPASREPVTPYHLQNAIASYIRSLTSLNSPFDRYVRGDTTQLNAKEIRGFNLYMGKAKCATCHFIPLFNGALPPDYTIMESEVLGVPVSLQQRKVDTDKGRYFLHPAAPNEFAFRVPTLRNVALTAPYMHNGVYQTLQEVLDFYNKGGGAGLHIRLSNQTLPADKLNLTTEDQDNIIAFLEKLTDTTVIHKRLK</sequence>
<dbReference type="PANTHER" id="PTHR30600:SF10">
    <property type="entry name" value="BLL6722 PROTEIN"/>
    <property type="match status" value="1"/>
</dbReference>
<evidence type="ECO:0000256" key="2">
    <source>
        <dbReference type="ARBA" id="ARBA00022617"/>
    </source>
</evidence>
<evidence type="ECO:0000313" key="10">
    <source>
        <dbReference type="Proteomes" id="UP000198984"/>
    </source>
</evidence>
<dbReference type="PANTHER" id="PTHR30600">
    <property type="entry name" value="CYTOCHROME C PEROXIDASE-RELATED"/>
    <property type="match status" value="1"/>
</dbReference>
<dbReference type="STRING" id="573321.SAMN04488505_1011313"/>
<dbReference type="InterPro" id="IPR051395">
    <property type="entry name" value="Cytochrome_c_Peroxidase/MauG"/>
</dbReference>
<dbReference type="GO" id="GO:0020037">
    <property type="term" value="F:heme binding"/>
    <property type="evidence" value="ECO:0007669"/>
    <property type="project" value="InterPro"/>
</dbReference>
<keyword evidence="6 7" id="KW-0408">Iron</keyword>
<dbReference type="InterPro" id="IPR038352">
    <property type="entry name" value="Imelysin_sf"/>
</dbReference>
<dbReference type="AlphaFoldDB" id="A0A1H7LQI7"/>
<dbReference type="EMBL" id="FOBB01000001">
    <property type="protein sequence ID" value="SEL01223.1"/>
    <property type="molecule type" value="Genomic_DNA"/>
</dbReference>
<evidence type="ECO:0000313" key="9">
    <source>
        <dbReference type="EMBL" id="SEL01223.1"/>
    </source>
</evidence>
<name>A0A1H7LQI7_9BACT</name>
<dbReference type="SUPFAM" id="SSF46626">
    <property type="entry name" value="Cytochrome c"/>
    <property type="match status" value="2"/>
</dbReference>
<evidence type="ECO:0000256" key="6">
    <source>
        <dbReference type="ARBA" id="ARBA00023004"/>
    </source>
</evidence>
<evidence type="ECO:0000256" key="7">
    <source>
        <dbReference type="PROSITE-ProRule" id="PRU00433"/>
    </source>
</evidence>
<dbReference type="InterPro" id="IPR036909">
    <property type="entry name" value="Cyt_c-like_dom_sf"/>
</dbReference>
<protein>
    <submittedName>
        <fullName evidence="9">Cytochrome c peroxidase</fullName>
    </submittedName>
</protein>
<keyword evidence="3 7" id="KW-0479">Metal-binding</keyword>
<dbReference type="InterPro" id="IPR004852">
    <property type="entry name" value="Di-haem_cyt_c_peroxidsae"/>
</dbReference>
<evidence type="ECO:0000256" key="5">
    <source>
        <dbReference type="ARBA" id="ARBA00023002"/>
    </source>
</evidence>
<keyword evidence="2 7" id="KW-0349">Heme</keyword>
<feature type="domain" description="Cytochrome c" evidence="8">
    <location>
        <begin position="437"/>
        <end position="577"/>
    </location>
</feature>
<dbReference type="GO" id="GO:0004130">
    <property type="term" value="F:cytochrome-c peroxidase activity"/>
    <property type="evidence" value="ECO:0007669"/>
    <property type="project" value="TreeGrafter"/>
</dbReference>
<keyword evidence="4" id="KW-0732">Signal</keyword>